<organism evidence="2 3">
    <name type="scientific">Hungatella hathewayi</name>
    <dbReference type="NCBI Taxonomy" id="154046"/>
    <lineage>
        <taxon>Bacteria</taxon>
        <taxon>Bacillati</taxon>
        <taxon>Bacillota</taxon>
        <taxon>Clostridia</taxon>
        <taxon>Lachnospirales</taxon>
        <taxon>Lachnospiraceae</taxon>
        <taxon>Hungatella</taxon>
    </lineage>
</organism>
<keyword evidence="1" id="KW-0472">Membrane</keyword>
<protein>
    <submittedName>
        <fullName evidence="2">Uncharacterized protein</fullName>
    </submittedName>
</protein>
<proteinExistence type="predicted"/>
<feature type="transmembrane region" description="Helical" evidence="1">
    <location>
        <begin position="20"/>
        <end position="38"/>
    </location>
</feature>
<gene>
    <name evidence="2" type="ORF">GNE07_26280</name>
</gene>
<dbReference type="AlphaFoldDB" id="A0AAW9WMB3"/>
<accession>A0AAW9WMB3</accession>
<evidence type="ECO:0000256" key="1">
    <source>
        <dbReference type="SAM" id="Phobius"/>
    </source>
</evidence>
<dbReference type="EMBL" id="WNME01000028">
    <property type="protein sequence ID" value="MUB66531.1"/>
    <property type="molecule type" value="Genomic_DNA"/>
</dbReference>
<sequence length="753" mass="82574">MTPSADNKKRTENTVEKNIFGVKIMAVIAGTLILAMTACSTSSDQGKKEAASADSAAETVDVENRELDTSELVFERSGDSVKLTSGDESLTITLKATKGAFDAASGEDVTDWFVTQSGNAVFTNSGVAMVESVNENGTSMEITLDASAIQGFTAGGTVAMYVQPEKQAAKVNVGSYTIPELDITLDASEGVVAANTSGAAAVTGAVAYFNLTMPEETVIDDVNTEAVTLAMTAGDGYCVDEFTDPVVRLDEAVWSEGRYEFHFDETEVEKLFTRTKVRGSESEVYSEGGPDWTAFGGNGNGQYYFNLTVSGLTYQGLPVPDSTFRVCYYVYGRDASDKARITLADYINVYDYEDTGAEKRTLAETGRNAGTGNGIAWTWIGADYEGKPILCDTKQDDFYITWPEGVDASALTASDVTVTLYSQYGDEQRLVPDSEYYVYSDSRETQIAVPYVQMAFTPVYTNMVISVDRAAVSGADDAAEEAFTQSYDIASLYVYQVQHGGLNPNGAVLVYQFYGFDEDTLTDWSQLMHGFEYALYIENEDGTKAYYSEENGGCLVDSADAAALYDAAGAQDLNIRLWDQAVIYDTTSVIENEDGSKTYRTETKTVNGENITFNKIILTGWDGNDLRGVQMTPAEARANGLKPAAGYAFPQTDDFYEKFKNYNFGHDYWVAHSMWPWVEGIERGWLTNADDMHASWNGLDKGYHFEYGSDGRYPDWSAPEAEGSDNWWPWLRDGFPDGMWEAVDAANADTYRQ</sequence>
<evidence type="ECO:0000313" key="3">
    <source>
        <dbReference type="Proteomes" id="UP000434223"/>
    </source>
</evidence>
<comment type="caution">
    <text evidence="2">The sequence shown here is derived from an EMBL/GenBank/DDBJ whole genome shotgun (WGS) entry which is preliminary data.</text>
</comment>
<keyword evidence="1" id="KW-1133">Transmembrane helix</keyword>
<reference evidence="2 3" key="1">
    <citation type="submission" date="2019-09" db="EMBL/GenBank/DDBJ databases">
        <title>Draft genome sequencing of Hungatella hathewayi 123Y-2.</title>
        <authorList>
            <person name="Lv Q."/>
            <person name="Li S."/>
        </authorList>
    </citation>
    <scope>NUCLEOTIDE SEQUENCE [LARGE SCALE GENOMIC DNA]</scope>
    <source>
        <strain evidence="2 3">123Y-2</strain>
    </source>
</reference>
<evidence type="ECO:0000313" key="2">
    <source>
        <dbReference type="EMBL" id="MUB66531.1"/>
    </source>
</evidence>
<name>A0AAW9WMB3_9FIRM</name>
<keyword evidence="1" id="KW-0812">Transmembrane</keyword>
<dbReference type="Proteomes" id="UP000434223">
    <property type="component" value="Unassembled WGS sequence"/>
</dbReference>